<evidence type="ECO:0000313" key="1">
    <source>
        <dbReference type="EMBL" id="VDK31438.1"/>
    </source>
</evidence>
<dbReference type="PANTHER" id="PTHR21696:SF2">
    <property type="entry name" value="PROTEIN UNC-79 HOMOLOG"/>
    <property type="match status" value="1"/>
</dbReference>
<name>A0A183CZW0_9BILA</name>
<gene>
    <name evidence="1" type="ORF">GPUH_LOCUS2001</name>
</gene>
<dbReference type="OrthoDB" id="5846473at2759"/>
<dbReference type="InterPro" id="IPR024855">
    <property type="entry name" value="UNC79"/>
</dbReference>
<accession>A0A183CZW0</accession>
<evidence type="ECO:0000313" key="3">
    <source>
        <dbReference type="WBParaSite" id="GPUH_0000200601-mRNA-1"/>
    </source>
</evidence>
<organism evidence="3">
    <name type="scientific">Gongylonema pulchrum</name>
    <dbReference type="NCBI Taxonomy" id="637853"/>
    <lineage>
        <taxon>Eukaryota</taxon>
        <taxon>Metazoa</taxon>
        <taxon>Ecdysozoa</taxon>
        <taxon>Nematoda</taxon>
        <taxon>Chromadorea</taxon>
        <taxon>Rhabditida</taxon>
        <taxon>Spirurina</taxon>
        <taxon>Spiruromorpha</taxon>
        <taxon>Spiruroidea</taxon>
        <taxon>Gongylonematidae</taxon>
        <taxon>Gongylonema</taxon>
    </lineage>
</organism>
<protein>
    <submittedName>
        <fullName evidence="3">Lipoprotein</fullName>
    </submittedName>
</protein>
<sequence length="66" mass="7724">MENPERHILYLTVSLFVSFLCKNKKSGDEKATAKKQSVLFRHFNTLIGYSNSEKCFTIPPKRLRYV</sequence>
<reference evidence="3" key="1">
    <citation type="submission" date="2016-06" db="UniProtKB">
        <authorList>
            <consortium name="WormBaseParasite"/>
        </authorList>
    </citation>
    <scope>IDENTIFICATION</scope>
</reference>
<proteinExistence type="predicted"/>
<dbReference type="Proteomes" id="UP000271098">
    <property type="component" value="Unassembled WGS sequence"/>
</dbReference>
<evidence type="ECO:0000313" key="2">
    <source>
        <dbReference type="Proteomes" id="UP000271098"/>
    </source>
</evidence>
<dbReference type="EMBL" id="UYRT01002755">
    <property type="protein sequence ID" value="VDK31438.1"/>
    <property type="molecule type" value="Genomic_DNA"/>
</dbReference>
<keyword evidence="2" id="KW-1185">Reference proteome</keyword>
<dbReference type="PANTHER" id="PTHR21696">
    <property type="entry name" value="PROTEIN UNC-79 HOMOLOG"/>
    <property type="match status" value="1"/>
</dbReference>
<dbReference type="WBParaSite" id="GPUH_0000200601-mRNA-1">
    <property type="protein sequence ID" value="GPUH_0000200601-mRNA-1"/>
    <property type="gene ID" value="GPUH_0000200601"/>
</dbReference>
<dbReference type="AlphaFoldDB" id="A0A183CZW0"/>
<reference evidence="1 2" key="2">
    <citation type="submission" date="2018-11" db="EMBL/GenBank/DDBJ databases">
        <authorList>
            <consortium name="Pathogen Informatics"/>
        </authorList>
    </citation>
    <scope>NUCLEOTIDE SEQUENCE [LARGE SCALE GENOMIC DNA]</scope>
</reference>